<comment type="caution">
    <text evidence="1">The sequence shown here is derived from an EMBL/GenBank/DDBJ whole genome shotgun (WGS) entry which is preliminary data.</text>
</comment>
<dbReference type="AlphaFoldDB" id="A0A6M0ISR5"/>
<dbReference type="Proteomes" id="UP000477386">
    <property type="component" value="Unassembled WGS sequence"/>
</dbReference>
<reference evidence="1 2" key="1">
    <citation type="submission" date="2020-02" db="EMBL/GenBank/DDBJ databases">
        <title>Draft genome sequence of two Spirosoma agri KCTC 52727 and Spirosoma terrae KCTC 52035.</title>
        <authorList>
            <person name="Rojas J."/>
            <person name="Ambika Manirajan B."/>
            <person name="Ratering S."/>
            <person name="Suarez C."/>
            <person name="Schnell S."/>
        </authorList>
    </citation>
    <scope>NUCLEOTIDE SEQUENCE [LARGE SCALE GENOMIC DNA]</scope>
    <source>
        <strain evidence="1 2">KCTC 52727</strain>
    </source>
</reference>
<dbReference type="RefSeq" id="WP_164043319.1">
    <property type="nucleotide sequence ID" value="NZ_JAAGNZ010000003.1"/>
</dbReference>
<gene>
    <name evidence="1" type="ORF">GK091_24820</name>
</gene>
<keyword evidence="2" id="KW-1185">Reference proteome</keyword>
<dbReference type="EMBL" id="JAAGNZ010000003">
    <property type="protein sequence ID" value="NEU70123.1"/>
    <property type="molecule type" value="Genomic_DNA"/>
</dbReference>
<evidence type="ECO:0000313" key="2">
    <source>
        <dbReference type="Proteomes" id="UP000477386"/>
    </source>
</evidence>
<protein>
    <submittedName>
        <fullName evidence="1">Uncharacterized protein</fullName>
    </submittedName>
</protein>
<proteinExistence type="predicted"/>
<sequence>MIVFTALDKEGGSTEFAYALSSIEAEFDFLSSLVAKGHTLLTVQLLDGSDRTDLPLAAFDGLPFSTFMEELHQEWLTTLRQPCQTDSSRHQELIRLTRLRIDQIEVAISAHERMIACSMRWLQRTQTSYLSDSRKTRLILRYESMIDFHKQQLRRARCRSQLIVNRLSHLLA</sequence>
<accession>A0A6M0ISR5</accession>
<name>A0A6M0ISR5_9BACT</name>
<evidence type="ECO:0000313" key="1">
    <source>
        <dbReference type="EMBL" id="NEU70123.1"/>
    </source>
</evidence>
<organism evidence="1 2">
    <name type="scientific">Spirosoma agri</name>
    <dbReference type="NCBI Taxonomy" id="1987381"/>
    <lineage>
        <taxon>Bacteria</taxon>
        <taxon>Pseudomonadati</taxon>
        <taxon>Bacteroidota</taxon>
        <taxon>Cytophagia</taxon>
        <taxon>Cytophagales</taxon>
        <taxon>Cytophagaceae</taxon>
        <taxon>Spirosoma</taxon>
    </lineage>
</organism>